<evidence type="ECO:0000313" key="2">
    <source>
        <dbReference type="Proteomes" id="UP000013981"/>
    </source>
</evidence>
<dbReference type="Proteomes" id="UP000013981">
    <property type="component" value="Unassembled WGS sequence"/>
</dbReference>
<dbReference type="HOGENOM" id="CLU_2664134_0_0_9"/>
<gene>
    <name evidence="1" type="ORF">HMPREF1526_01322</name>
</gene>
<comment type="caution">
    <text evidence="1">The sequence shown here is derived from an EMBL/GenBank/DDBJ whole genome shotgun (WGS) entry which is preliminary data.</text>
</comment>
<dbReference type="RefSeq" id="WP_016147491.1">
    <property type="nucleotide sequence ID" value="NZ_KB976103.1"/>
</dbReference>
<name>R8W559_9FIRM</name>
<protein>
    <submittedName>
        <fullName evidence="1">Uncharacterized protein</fullName>
    </submittedName>
</protein>
<accession>R8W559</accession>
<evidence type="ECO:0000313" key="1">
    <source>
        <dbReference type="EMBL" id="EOQ38292.1"/>
    </source>
</evidence>
<keyword evidence="2" id="KW-1185">Reference proteome</keyword>
<reference evidence="1 2" key="1">
    <citation type="submission" date="2013-01" db="EMBL/GenBank/DDBJ databases">
        <title>The Genome Sequence of Butyricicoccus pullicaecorum 1.2.</title>
        <authorList>
            <consortium name="The Broad Institute Genome Sequencing Platform"/>
            <person name="Earl A."/>
            <person name="Ward D."/>
            <person name="Feldgarden M."/>
            <person name="Gevers D."/>
            <person name="Van Immerseel F."/>
            <person name="Eeckhaut V."/>
            <person name="Walker B."/>
            <person name="Young S.K."/>
            <person name="Zeng Q."/>
            <person name="Gargeya S."/>
            <person name="Fitzgerald M."/>
            <person name="Haas B."/>
            <person name="Abouelleil A."/>
            <person name="Alvarado L."/>
            <person name="Arachchi H.M."/>
            <person name="Berlin A.M."/>
            <person name="Chapman S.B."/>
            <person name="Dewar J."/>
            <person name="Goldberg J."/>
            <person name="Griggs A."/>
            <person name="Gujja S."/>
            <person name="Hansen M."/>
            <person name="Howarth C."/>
            <person name="Imamovic A."/>
            <person name="Larimer J."/>
            <person name="McCowan C."/>
            <person name="Murphy C."/>
            <person name="Neiman D."/>
            <person name="Pearson M."/>
            <person name="Priest M."/>
            <person name="Roberts A."/>
            <person name="Saif S."/>
            <person name="Shea T."/>
            <person name="Sisk P."/>
            <person name="Sykes S."/>
            <person name="Wortman J."/>
            <person name="Nusbaum C."/>
            <person name="Birren B."/>
        </authorList>
    </citation>
    <scope>NUCLEOTIDE SEQUENCE [LARGE SCALE GENOMIC DNA]</scope>
    <source>
        <strain evidence="1 2">1.2</strain>
    </source>
</reference>
<dbReference type="AlphaFoldDB" id="R8W559"/>
<sequence length="75" mass="8604">MIKYYIDASNEKKPCKQVEIGGRGDDIIVEVQTLIANIYLYFYDNNPDMAELYRSIMTKSCAPDGNVWKHATALR</sequence>
<proteinExistence type="predicted"/>
<organism evidence="1 2">
    <name type="scientific">Butyricicoccus pullicaecorum 1.2</name>
    <dbReference type="NCBI Taxonomy" id="1203606"/>
    <lineage>
        <taxon>Bacteria</taxon>
        <taxon>Bacillati</taxon>
        <taxon>Bacillota</taxon>
        <taxon>Clostridia</taxon>
        <taxon>Eubacteriales</taxon>
        <taxon>Butyricicoccaceae</taxon>
        <taxon>Butyricicoccus</taxon>
    </lineage>
</organism>
<dbReference type="EMBL" id="AQOB01000004">
    <property type="protein sequence ID" value="EOQ38292.1"/>
    <property type="molecule type" value="Genomic_DNA"/>
</dbReference>